<evidence type="ECO:0000313" key="2">
    <source>
        <dbReference type="EMBL" id="KAF5830046.1"/>
    </source>
</evidence>
<reference evidence="2" key="1">
    <citation type="submission" date="2017-08" db="EMBL/GenBank/DDBJ databases">
        <authorList>
            <person name="Polle J.E."/>
            <person name="Barry K."/>
            <person name="Cushman J."/>
            <person name="Schmutz J."/>
            <person name="Tran D."/>
            <person name="Hathwaick L.T."/>
            <person name="Yim W.C."/>
            <person name="Jenkins J."/>
            <person name="Mckie-Krisberg Z.M."/>
            <person name="Prochnik S."/>
            <person name="Lindquist E."/>
            <person name="Dockter R.B."/>
            <person name="Adam C."/>
            <person name="Molina H."/>
            <person name="Bunkerborg J."/>
            <person name="Jin E."/>
            <person name="Buchheim M."/>
            <person name="Magnuson J."/>
        </authorList>
    </citation>
    <scope>NUCLEOTIDE SEQUENCE</scope>
    <source>
        <strain evidence="2">CCAP 19/18</strain>
    </source>
</reference>
<protein>
    <submittedName>
        <fullName evidence="2">Uncharacterized protein</fullName>
    </submittedName>
</protein>
<organism evidence="2 3">
    <name type="scientific">Dunaliella salina</name>
    <name type="common">Green alga</name>
    <name type="synonym">Protococcus salinus</name>
    <dbReference type="NCBI Taxonomy" id="3046"/>
    <lineage>
        <taxon>Eukaryota</taxon>
        <taxon>Viridiplantae</taxon>
        <taxon>Chlorophyta</taxon>
        <taxon>core chlorophytes</taxon>
        <taxon>Chlorophyceae</taxon>
        <taxon>CS clade</taxon>
        <taxon>Chlamydomonadales</taxon>
        <taxon>Dunaliellaceae</taxon>
        <taxon>Dunaliella</taxon>
    </lineage>
</organism>
<feature type="transmembrane region" description="Helical" evidence="1">
    <location>
        <begin position="37"/>
        <end position="56"/>
    </location>
</feature>
<comment type="caution">
    <text evidence="2">The sequence shown here is derived from an EMBL/GenBank/DDBJ whole genome shotgun (WGS) entry which is preliminary data.</text>
</comment>
<evidence type="ECO:0000256" key="1">
    <source>
        <dbReference type="SAM" id="Phobius"/>
    </source>
</evidence>
<dbReference type="EMBL" id="MU070084">
    <property type="protein sequence ID" value="KAF5830046.1"/>
    <property type="molecule type" value="Genomic_DNA"/>
</dbReference>
<name>A0ABQ7G610_DUNSA</name>
<dbReference type="Proteomes" id="UP000815325">
    <property type="component" value="Unassembled WGS sequence"/>
</dbReference>
<keyword evidence="3" id="KW-1185">Reference proteome</keyword>
<gene>
    <name evidence="2" type="ORF">DUNSADRAFT_15087</name>
</gene>
<accession>A0ABQ7G610</accession>
<keyword evidence="1" id="KW-0472">Membrane</keyword>
<sequence length="58" mass="6307">MAPKKKEDNLSPEMKKRLKDEYVGLGGTPNRAMGNNYFLWIIVGISALAVASKLTGAL</sequence>
<keyword evidence="1" id="KW-0812">Transmembrane</keyword>
<evidence type="ECO:0000313" key="3">
    <source>
        <dbReference type="Proteomes" id="UP000815325"/>
    </source>
</evidence>
<proteinExistence type="predicted"/>
<keyword evidence="1" id="KW-1133">Transmembrane helix</keyword>